<proteinExistence type="predicted"/>
<reference evidence="1" key="1">
    <citation type="submission" date="2021-03" db="EMBL/GenBank/DDBJ databases">
        <title>Chromosome level genome of the anhydrobiotic midge Polypedilum vanderplanki.</title>
        <authorList>
            <person name="Yoshida Y."/>
            <person name="Kikawada T."/>
            <person name="Gusev O."/>
        </authorList>
    </citation>
    <scope>NUCLEOTIDE SEQUENCE</scope>
    <source>
        <strain evidence="1">NIAS01</strain>
        <tissue evidence="1">Whole body or cell culture</tissue>
    </source>
</reference>
<dbReference type="OrthoDB" id="6415465at2759"/>
<sequence>MKKISYLSFDYLLIGTLIIFSVLTRQISCEKQNNFNSLHHKTKEAESKVNDLYCYKCDMMQDEDCLNINKTESNERLRTKCSQNETMCSVKRFSYTIADKNSTSEKKLWSLQRNCTSTCTNSCIIIGERTKIHACETCCEGNLCNVGSDGEKTNFNAYVNFATSIIVISSTYFFS</sequence>
<keyword evidence="2" id="KW-1185">Reference proteome</keyword>
<dbReference type="CDD" id="cd00117">
    <property type="entry name" value="TFP"/>
    <property type="match status" value="1"/>
</dbReference>
<gene>
    <name evidence="1" type="ORF">PVAND_008691</name>
</gene>
<organism evidence="1 2">
    <name type="scientific">Polypedilum vanderplanki</name>
    <name type="common">Sleeping chironomid midge</name>
    <dbReference type="NCBI Taxonomy" id="319348"/>
    <lineage>
        <taxon>Eukaryota</taxon>
        <taxon>Metazoa</taxon>
        <taxon>Ecdysozoa</taxon>
        <taxon>Arthropoda</taxon>
        <taxon>Hexapoda</taxon>
        <taxon>Insecta</taxon>
        <taxon>Pterygota</taxon>
        <taxon>Neoptera</taxon>
        <taxon>Endopterygota</taxon>
        <taxon>Diptera</taxon>
        <taxon>Nematocera</taxon>
        <taxon>Chironomoidea</taxon>
        <taxon>Chironomidae</taxon>
        <taxon>Chironominae</taxon>
        <taxon>Polypedilum</taxon>
        <taxon>Polypedilum</taxon>
    </lineage>
</organism>
<dbReference type="Proteomes" id="UP001107558">
    <property type="component" value="Chromosome 2"/>
</dbReference>
<dbReference type="SUPFAM" id="SSF57302">
    <property type="entry name" value="Snake toxin-like"/>
    <property type="match status" value="1"/>
</dbReference>
<comment type="caution">
    <text evidence="1">The sequence shown here is derived from an EMBL/GenBank/DDBJ whole genome shotgun (WGS) entry which is preliminary data.</text>
</comment>
<name>A0A9J6CAK6_POLVA</name>
<dbReference type="AlphaFoldDB" id="A0A9J6CAK6"/>
<dbReference type="InterPro" id="IPR045860">
    <property type="entry name" value="Snake_toxin-like_sf"/>
</dbReference>
<accession>A0A9J6CAK6</accession>
<protein>
    <submittedName>
        <fullName evidence="1">Uncharacterized protein</fullName>
    </submittedName>
</protein>
<evidence type="ECO:0000313" key="2">
    <source>
        <dbReference type="Proteomes" id="UP001107558"/>
    </source>
</evidence>
<dbReference type="EMBL" id="JADBJN010000002">
    <property type="protein sequence ID" value="KAG5679098.1"/>
    <property type="molecule type" value="Genomic_DNA"/>
</dbReference>
<evidence type="ECO:0000313" key="1">
    <source>
        <dbReference type="EMBL" id="KAG5679098.1"/>
    </source>
</evidence>